<evidence type="ECO:0000313" key="1">
    <source>
        <dbReference type="EMBL" id="VWC51753.1"/>
    </source>
</evidence>
<proteinExistence type="predicted"/>
<name>A0A6P2T6Q5_BURL3</name>
<dbReference type="AlphaFoldDB" id="A0A6P2T6Q5"/>
<reference evidence="1 2" key="1">
    <citation type="submission" date="2019-09" db="EMBL/GenBank/DDBJ databases">
        <authorList>
            <person name="Depoorter E."/>
        </authorList>
    </citation>
    <scope>NUCLEOTIDE SEQUENCE [LARGE SCALE GENOMIC DNA]</scope>
    <source>
        <strain evidence="1">LMG 23254</strain>
    </source>
</reference>
<protein>
    <submittedName>
        <fullName evidence="1">Uncharacterized protein</fullName>
    </submittedName>
</protein>
<dbReference type="EMBL" id="CABVPW010000077">
    <property type="protein sequence ID" value="VWC51753.1"/>
    <property type="molecule type" value="Genomic_DNA"/>
</dbReference>
<sequence>MSDMWAEAVPEMQHLSRFSNSVEKPVRVFGSTIDRWSGDFVDDPGEVGFVVQPVA</sequence>
<gene>
    <name evidence="1" type="ORF">BLA23254_07923</name>
</gene>
<evidence type="ECO:0000313" key="2">
    <source>
        <dbReference type="Proteomes" id="UP000494218"/>
    </source>
</evidence>
<organism evidence="1 2">
    <name type="scientific">Burkholderia lata (strain ATCC 17760 / DSM 23089 / LMG 22485 / NCIMB 9086 / R18194 / 383)</name>
    <dbReference type="NCBI Taxonomy" id="482957"/>
    <lineage>
        <taxon>Bacteria</taxon>
        <taxon>Pseudomonadati</taxon>
        <taxon>Pseudomonadota</taxon>
        <taxon>Betaproteobacteria</taxon>
        <taxon>Burkholderiales</taxon>
        <taxon>Burkholderiaceae</taxon>
        <taxon>Burkholderia</taxon>
        <taxon>Burkholderia cepacia complex</taxon>
    </lineage>
</organism>
<dbReference type="Proteomes" id="UP000494218">
    <property type="component" value="Unassembled WGS sequence"/>
</dbReference>
<accession>A0A6P2T6Q5</accession>